<evidence type="ECO:0000256" key="1">
    <source>
        <dbReference type="SAM" id="Phobius"/>
    </source>
</evidence>
<evidence type="ECO:0000313" key="3">
    <source>
        <dbReference type="EMBL" id="MBD2499239.1"/>
    </source>
</evidence>
<feature type="transmembrane region" description="Helical" evidence="1">
    <location>
        <begin position="812"/>
        <end position="831"/>
    </location>
</feature>
<feature type="transmembrane region" description="Helical" evidence="1">
    <location>
        <begin position="18"/>
        <end position="35"/>
    </location>
</feature>
<dbReference type="RefSeq" id="WP_190465788.1">
    <property type="nucleotide sequence ID" value="NZ_JACJSG010000001.1"/>
</dbReference>
<keyword evidence="3" id="KW-0378">Hydrolase</keyword>
<dbReference type="Pfam" id="PF02517">
    <property type="entry name" value="Rce1-like"/>
    <property type="match status" value="1"/>
</dbReference>
<keyword evidence="1" id="KW-0812">Transmembrane</keyword>
<protein>
    <submittedName>
        <fullName evidence="3">CPBP family intramembrane metalloprotease</fullName>
    </submittedName>
</protein>
<feature type="transmembrane region" description="Helical" evidence="1">
    <location>
        <begin position="785"/>
        <end position="806"/>
    </location>
</feature>
<name>A0ABR8CWD3_9NOST</name>
<keyword evidence="1" id="KW-1133">Transmembrane helix</keyword>
<keyword evidence="3" id="KW-0645">Protease</keyword>
<organism evidence="3 4">
    <name type="scientific">Anabaena azotica FACHB-119</name>
    <dbReference type="NCBI Taxonomy" id="947527"/>
    <lineage>
        <taxon>Bacteria</taxon>
        <taxon>Bacillati</taxon>
        <taxon>Cyanobacteriota</taxon>
        <taxon>Cyanophyceae</taxon>
        <taxon>Nostocales</taxon>
        <taxon>Nostocaceae</taxon>
        <taxon>Anabaena</taxon>
        <taxon>Anabaena azotica</taxon>
    </lineage>
</organism>
<keyword evidence="1" id="KW-0472">Membrane</keyword>
<dbReference type="InterPro" id="IPR003675">
    <property type="entry name" value="Rce1/LyrA-like_dom"/>
</dbReference>
<gene>
    <name evidence="3" type="ORF">H6G83_01190</name>
</gene>
<dbReference type="EMBL" id="JACJSG010000001">
    <property type="protein sequence ID" value="MBD2499239.1"/>
    <property type="molecule type" value="Genomic_DNA"/>
</dbReference>
<sequence>MVNEKPSKKRLHQKMRQIRVFVVVVLVSAIAWLLFHPRPHSVTIKQSNYAIHKLQDFHQSQSYPLQQTINPNLYQPVGRWVGRLILPNQQQIQPTSDWVWMEVQQAPPEAQNLVGKTVRLEWQKPMLQSYVPAVQRNISFTDGAKQSQAQGIIHPYRLDGRLQVGPLQSLAGARPNDDVIVTLDDAQLVADSNQPSLQIAHEPMMTSGRFYGLVKILHPEPTSSQYPAPATCPGTPPCPSDFFVVRHYNPASGDFDGVAETIRIPQQVVDTRNIPPSTPRQIEKSPAGKAGWYIYGAKNTQGMFIVQAIVPRSLLQLQPQYVVLGEQAGLTYIKSENWQIKPQDKGTIRTVLLDPRPSPTPVTTSTWQEGDRAIVLHNFGGIGGKKSEGSTAYTITGHFAFGLAQVVHDPITKELQFAIEYQQIYANNPDGIISGRHSWAEYMGNLQRGWAATRPISDVLMKFPPVTQDYDFDGIKLSPVTEFQRQLQVMMARYRTGDGTGSATVSPATSCVQDASQALYTAIQIITEQVAANPAIQQWLSQHPDDPQTLRFQQLVSLTASLKRQLTPLGIVRADWQSNADYLMGIGDEQAPFRDGTLWAGLTSWRTMVPRQAQDELASLFLRHGAKLWFLRTNQIGGDNPDIAPVAPTLGLGLITIPFTNIAPIPTLLNRLLASLVMPNLRDWLIVGVIVLIYSAIALPIGLRSGFLSWSFTPSKPLYQLAIILRTLIFPALTEEIAFRVLPLPHPLEVINWYGWTLWAGLIVLLFLLYHPLNAKTFYKEGFPTFFHPIFLTLTGLLGLSCTIAYGLTGSLWAIALIHWIVVLVWLLALGGRQKLSIGIR</sequence>
<keyword evidence="4" id="KW-1185">Reference proteome</keyword>
<dbReference type="Proteomes" id="UP000661112">
    <property type="component" value="Unassembled WGS sequence"/>
</dbReference>
<comment type="caution">
    <text evidence="3">The sequence shown here is derived from an EMBL/GenBank/DDBJ whole genome shotgun (WGS) entry which is preliminary data.</text>
</comment>
<keyword evidence="3" id="KW-0482">Metalloprotease</keyword>
<reference evidence="3 4" key="1">
    <citation type="journal article" date="2020" name="ISME J.">
        <title>Comparative genomics reveals insights into cyanobacterial evolution and habitat adaptation.</title>
        <authorList>
            <person name="Chen M.Y."/>
            <person name="Teng W.K."/>
            <person name="Zhao L."/>
            <person name="Hu C.X."/>
            <person name="Zhou Y.K."/>
            <person name="Han B.P."/>
            <person name="Song L.R."/>
            <person name="Shu W.S."/>
        </authorList>
    </citation>
    <scope>NUCLEOTIDE SEQUENCE [LARGE SCALE GENOMIC DNA]</scope>
    <source>
        <strain evidence="3 4">FACHB-119</strain>
    </source>
</reference>
<feature type="transmembrane region" description="Helical" evidence="1">
    <location>
        <begin position="684"/>
        <end position="705"/>
    </location>
</feature>
<feature type="transmembrane region" description="Helical" evidence="1">
    <location>
        <begin position="753"/>
        <end position="773"/>
    </location>
</feature>
<evidence type="ECO:0000259" key="2">
    <source>
        <dbReference type="Pfam" id="PF02517"/>
    </source>
</evidence>
<accession>A0ABR8CWD3</accession>
<proteinExistence type="predicted"/>
<evidence type="ECO:0000313" key="4">
    <source>
        <dbReference type="Proteomes" id="UP000661112"/>
    </source>
</evidence>
<feature type="domain" description="CAAX prenyl protease 2/Lysostaphin resistance protein A-like" evidence="2">
    <location>
        <begin position="720"/>
        <end position="823"/>
    </location>
</feature>
<dbReference type="GO" id="GO:0008237">
    <property type="term" value="F:metallopeptidase activity"/>
    <property type="evidence" value="ECO:0007669"/>
    <property type="project" value="UniProtKB-KW"/>
</dbReference>